<evidence type="ECO:0000256" key="2">
    <source>
        <dbReference type="ARBA" id="ARBA00022679"/>
    </source>
</evidence>
<dbReference type="Pfam" id="PF02518">
    <property type="entry name" value="HATPase_c"/>
    <property type="match status" value="1"/>
</dbReference>
<dbReference type="InterPro" id="IPR005467">
    <property type="entry name" value="His_kinase_dom"/>
</dbReference>
<dbReference type="InterPro" id="IPR016120">
    <property type="entry name" value="Sig_transdc_His_kin_SpoOB"/>
</dbReference>
<dbReference type="Proteomes" id="UP001241537">
    <property type="component" value="Unassembled WGS sequence"/>
</dbReference>
<dbReference type="Pfam" id="PF13188">
    <property type="entry name" value="PAS_8"/>
    <property type="match status" value="1"/>
</dbReference>
<evidence type="ECO:0000259" key="5">
    <source>
        <dbReference type="PROSITE" id="PS50109"/>
    </source>
</evidence>
<proteinExistence type="predicted"/>
<dbReference type="Gene3D" id="1.10.287.130">
    <property type="match status" value="1"/>
</dbReference>
<keyword evidence="1" id="KW-0597">Phosphoprotein</keyword>
<dbReference type="PANTHER" id="PTHR43547:SF10">
    <property type="entry name" value="SENSOR HISTIDINE KINASE DCUS"/>
    <property type="match status" value="1"/>
</dbReference>
<name>A0AAE4AKL5_9FIRM</name>
<dbReference type="PANTHER" id="PTHR43547">
    <property type="entry name" value="TWO-COMPONENT HISTIDINE KINASE"/>
    <property type="match status" value="1"/>
</dbReference>
<accession>A0AAE4AKL5</accession>
<dbReference type="InterPro" id="IPR003594">
    <property type="entry name" value="HATPase_dom"/>
</dbReference>
<dbReference type="GO" id="GO:0000155">
    <property type="term" value="F:phosphorelay sensor kinase activity"/>
    <property type="evidence" value="ECO:0007669"/>
    <property type="project" value="InterPro"/>
</dbReference>
<sequence length="540" mass="59849">MLKLRTKIAMLVCSVVAAILLLNHYPVSMNLRQTVAQTSGSALLDLTQQFADSEELRLAIQSADRARLAQLAARLESCTNCSGLAVLSEDGGLLYNSQQDGIETEILQERKIISEARGYCLLNPDKKNAALYAESVISDGVGGSVGIVVAKLKYSHNQEGLQKAQRELNAMTILVMLIALLFVWDLTDRIKGTLLNLEPAEIAKLLVERTALLDAVRDGILTVDESGNIVHANRRAHQMFFRGSYHKADMTEDPISDGSAAAEQHSEPAKFSDLFRDIPFENMLLRKESLFDYECRVGGDSCYVNFIPIEVDGSPQRSLLITCRPKQELLRFAEDITGVRSYVEALRAQMHEFNNKLQVVSGLVHEQQYEELKEYIDGLIHLKQREKECINGRIKDPILSAFLLSKFDRAAEQKVDLILTGRSGCGRIENDALVQDIVVISGNLLENAFDATQGCAMRTVTMELIERQNDIMISVWNSGNPIDEGLIEHIFEYGVSNKVNGNGIGLYLVQKACARHSGYVTVSSDPQSGTEFVAHISKDV</sequence>
<evidence type="ECO:0000256" key="1">
    <source>
        <dbReference type="ARBA" id="ARBA00022553"/>
    </source>
</evidence>
<keyword evidence="7" id="KW-1185">Reference proteome</keyword>
<dbReference type="InterPro" id="IPR036890">
    <property type="entry name" value="HATPase_C_sf"/>
</dbReference>
<gene>
    <name evidence="6" type="ORF">J2S20_001053</name>
</gene>
<keyword evidence="2" id="KW-0808">Transferase</keyword>
<dbReference type="SMART" id="SM00387">
    <property type="entry name" value="HATPase_c"/>
    <property type="match status" value="1"/>
</dbReference>
<dbReference type="PROSITE" id="PS50109">
    <property type="entry name" value="HIS_KIN"/>
    <property type="match status" value="1"/>
</dbReference>
<dbReference type="Gene3D" id="3.30.450.20">
    <property type="entry name" value="PAS domain"/>
    <property type="match status" value="1"/>
</dbReference>
<protein>
    <submittedName>
        <fullName evidence="6">Sensor histidine kinase regulating citrate/malate metabolism</fullName>
    </submittedName>
</protein>
<evidence type="ECO:0000313" key="6">
    <source>
        <dbReference type="EMBL" id="MDQ0152364.1"/>
    </source>
</evidence>
<dbReference type="AlphaFoldDB" id="A0AAE4AKL5"/>
<reference evidence="6" key="1">
    <citation type="submission" date="2023-07" db="EMBL/GenBank/DDBJ databases">
        <title>Genomic Encyclopedia of Type Strains, Phase IV (KMG-IV): sequencing the most valuable type-strain genomes for metagenomic binning, comparative biology and taxonomic classification.</title>
        <authorList>
            <person name="Goeker M."/>
        </authorList>
    </citation>
    <scope>NUCLEOTIDE SEQUENCE</scope>
    <source>
        <strain evidence="6">DSM 19659</strain>
    </source>
</reference>
<evidence type="ECO:0000256" key="3">
    <source>
        <dbReference type="ARBA" id="ARBA00022777"/>
    </source>
</evidence>
<dbReference type="SUPFAM" id="SSF55890">
    <property type="entry name" value="Sporulation response regulatory protein Spo0B"/>
    <property type="match status" value="1"/>
</dbReference>
<dbReference type="Gene3D" id="3.30.565.10">
    <property type="entry name" value="Histidine kinase-like ATPase, C-terminal domain"/>
    <property type="match status" value="1"/>
</dbReference>
<feature type="domain" description="Histidine kinase" evidence="5">
    <location>
        <begin position="443"/>
        <end position="540"/>
    </location>
</feature>
<evidence type="ECO:0000313" key="7">
    <source>
        <dbReference type="Proteomes" id="UP001241537"/>
    </source>
</evidence>
<dbReference type="SUPFAM" id="SSF55874">
    <property type="entry name" value="ATPase domain of HSP90 chaperone/DNA topoisomerase II/histidine kinase"/>
    <property type="match status" value="1"/>
</dbReference>
<dbReference type="RefSeq" id="WP_307253986.1">
    <property type="nucleotide sequence ID" value="NZ_JAUSTO010000005.1"/>
</dbReference>
<dbReference type="Pfam" id="PF14689">
    <property type="entry name" value="SPOB_a"/>
    <property type="match status" value="1"/>
</dbReference>
<keyword evidence="4" id="KW-0902">Two-component regulatory system</keyword>
<dbReference type="InterPro" id="IPR000014">
    <property type="entry name" value="PAS"/>
</dbReference>
<organism evidence="6 7">
    <name type="scientific">Moryella indoligenes</name>
    <dbReference type="NCBI Taxonomy" id="371674"/>
    <lineage>
        <taxon>Bacteria</taxon>
        <taxon>Bacillati</taxon>
        <taxon>Bacillota</taxon>
        <taxon>Clostridia</taxon>
        <taxon>Lachnospirales</taxon>
        <taxon>Lachnospiraceae</taxon>
        <taxon>Moryella</taxon>
    </lineage>
</organism>
<comment type="caution">
    <text evidence="6">The sequence shown here is derived from an EMBL/GenBank/DDBJ whole genome shotgun (WGS) entry which is preliminary data.</text>
</comment>
<keyword evidence="3 6" id="KW-0418">Kinase</keyword>
<dbReference type="EMBL" id="JAUSTO010000005">
    <property type="protein sequence ID" value="MDQ0152364.1"/>
    <property type="molecule type" value="Genomic_DNA"/>
</dbReference>
<evidence type="ECO:0000256" key="4">
    <source>
        <dbReference type="ARBA" id="ARBA00023012"/>
    </source>
</evidence>
<dbReference type="InterPro" id="IPR039506">
    <property type="entry name" value="SPOB_a"/>
</dbReference>